<evidence type="ECO:0000256" key="1">
    <source>
        <dbReference type="SAM" id="MobiDB-lite"/>
    </source>
</evidence>
<dbReference type="EMBL" id="FR824290">
    <property type="protein sequence ID" value="CCA24537.1"/>
    <property type="molecule type" value="Genomic_DNA"/>
</dbReference>
<name>F0WT50_9STRA</name>
<dbReference type="HOGENOM" id="CLU_2255207_0_0_1"/>
<protein>
    <submittedName>
        <fullName evidence="2">AlNc14C245G9534 protein</fullName>
    </submittedName>
    <submittedName>
        <fullName evidence="3">AlNc14C337G10750 protein</fullName>
    </submittedName>
</protein>
<proteinExistence type="predicted"/>
<accession>F0WT50</accession>
<evidence type="ECO:0000313" key="3">
    <source>
        <dbReference type="EMBL" id="CCA25974.1"/>
    </source>
</evidence>
<reference evidence="2" key="1">
    <citation type="journal article" date="2011" name="PLoS Biol.">
        <title>Gene gain and loss during evolution of obligate parasitism in the white rust pathogen of Arabidopsis thaliana.</title>
        <authorList>
            <person name="Kemen E."/>
            <person name="Gardiner A."/>
            <person name="Schultz-Larsen T."/>
            <person name="Kemen A.C."/>
            <person name="Balmuth A.L."/>
            <person name="Robert-Seilaniantz A."/>
            <person name="Bailey K."/>
            <person name="Holub E."/>
            <person name="Studholme D.J."/>
            <person name="Maclean D."/>
            <person name="Jones J.D."/>
        </authorList>
    </citation>
    <scope>NUCLEOTIDE SEQUENCE</scope>
</reference>
<feature type="region of interest" description="Disordered" evidence="1">
    <location>
        <begin position="1"/>
        <end position="21"/>
    </location>
</feature>
<gene>
    <name evidence="2" type="primary">AlNc14C245G9534</name>
    <name evidence="3" type="synonym">AlNc14C337G10750</name>
    <name evidence="2" type="ORF">ALNC14_106810</name>
    <name evidence="3" type="ORF">ALNC14_121180</name>
</gene>
<organism evidence="2">
    <name type="scientific">Albugo laibachii Nc14</name>
    <dbReference type="NCBI Taxonomy" id="890382"/>
    <lineage>
        <taxon>Eukaryota</taxon>
        <taxon>Sar</taxon>
        <taxon>Stramenopiles</taxon>
        <taxon>Oomycota</taxon>
        <taxon>Peronosporomycetes</taxon>
        <taxon>Albuginales</taxon>
        <taxon>Albuginaceae</taxon>
        <taxon>Albugo</taxon>
    </lineage>
</organism>
<dbReference type="EMBL" id="FR824382">
    <property type="protein sequence ID" value="CCA25974.1"/>
    <property type="molecule type" value="Genomic_DNA"/>
</dbReference>
<dbReference type="AlphaFoldDB" id="F0WT50"/>
<reference evidence="2" key="2">
    <citation type="submission" date="2011-02" db="EMBL/GenBank/DDBJ databases">
        <authorList>
            <person name="MacLean D."/>
        </authorList>
    </citation>
    <scope>NUCLEOTIDE SEQUENCE</scope>
</reference>
<sequence>MNDDRTQSLATSSMSSHSSPSKIPCFLFADLALEVATLFDDKQLIFWNLERRPEETFIRLRPSATDGEALSSSLSRILRPFAQFIRRIVYERHLQTLALSDSAD</sequence>
<evidence type="ECO:0000313" key="2">
    <source>
        <dbReference type="EMBL" id="CCA24537.1"/>
    </source>
</evidence>
<feature type="compositionally biased region" description="Low complexity" evidence="1">
    <location>
        <begin position="8"/>
        <end position="21"/>
    </location>
</feature>